<dbReference type="SUPFAM" id="SSF101821">
    <property type="entry name" value="Aminopeptidase/glucanase lid domain"/>
    <property type="match status" value="1"/>
</dbReference>
<dbReference type="InterPro" id="IPR051464">
    <property type="entry name" value="Peptidase_M42_aminopept"/>
</dbReference>
<protein>
    <recommendedName>
        <fullName evidence="9">Peptidase M42</fullName>
    </recommendedName>
</protein>
<dbReference type="PANTHER" id="PTHR32481:SF0">
    <property type="entry name" value="AMINOPEPTIDASE YPDE-RELATED"/>
    <property type="match status" value="1"/>
</dbReference>
<keyword evidence="8" id="KW-1185">Reference proteome</keyword>
<keyword evidence="5" id="KW-0378">Hydrolase</keyword>
<reference evidence="7" key="1">
    <citation type="submission" date="2021-12" db="EMBL/GenBank/DDBJ databases">
        <title>Alicyclobacillaceae gen. nov., sp. nov., isolated from chalcocite enrichment system.</title>
        <authorList>
            <person name="Jiang Z."/>
        </authorList>
    </citation>
    <scope>NUCLEOTIDE SEQUENCE</scope>
    <source>
        <strain evidence="7">MYW30-H2</strain>
    </source>
</reference>
<dbReference type="Gene3D" id="2.40.30.40">
    <property type="entry name" value="Peptidase M42, domain 2"/>
    <property type="match status" value="1"/>
</dbReference>
<evidence type="ECO:0000256" key="6">
    <source>
        <dbReference type="PIRNR" id="PIRNR001123"/>
    </source>
</evidence>
<dbReference type="PIRSF" id="PIRSF001123">
    <property type="entry name" value="PepA_GA"/>
    <property type="match status" value="1"/>
</dbReference>
<gene>
    <name evidence="7" type="ORF">LSG31_17820</name>
</gene>
<name>A0ABY4CKM5_9BACL</name>
<keyword evidence="3" id="KW-0645">Protease</keyword>
<dbReference type="InterPro" id="IPR023367">
    <property type="entry name" value="Peptidase_M42_dom2"/>
</dbReference>
<comment type="similarity">
    <text evidence="1 6">Belongs to the peptidase M42 family.</text>
</comment>
<sequence>MMIELIKRLSEAYGPAGAEDQIREILQQALATVDCEIHTDALGNLIVQKPGTDPSAKPVVITVNMDEAGLMVIDVDEQGFLRVGPVGSSNPHKWIGQRVMFSDGAIGVVAGDSLKDEKERTFAHLHIDIGISGNRAANGEIPQPIPSPSIGDVAVLHLPWMSLQNQVWIGKALDNRAGCAAVLHVLQTLPTLAFPVCAVFSAQHRVGTRGIKPALYSLDPRVGMGVGCVSANDAPGVKCATVALGQGPAIVVMERNLIVNKELRMHMATLADAQSIPYQWAIAHERVSDAGTMAATRTGVPAGGISIPVRHHETGSEMMHQADFAHAVQLLKAWLLSL</sequence>
<dbReference type="Proteomes" id="UP000830167">
    <property type="component" value="Chromosome"/>
</dbReference>
<dbReference type="PANTHER" id="PTHR32481">
    <property type="entry name" value="AMINOPEPTIDASE"/>
    <property type="match status" value="1"/>
</dbReference>
<dbReference type="RefSeq" id="WP_347436409.1">
    <property type="nucleotide sequence ID" value="NZ_CP089291.1"/>
</dbReference>
<dbReference type="InterPro" id="IPR008007">
    <property type="entry name" value="Peptidase_M42"/>
</dbReference>
<dbReference type="SUPFAM" id="SSF53187">
    <property type="entry name" value="Zn-dependent exopeptidases"/>
    <property type="match status" value="1"/>
</dbReference>
<evidence type="ECO:0000256" key="3">
    <source>
        <dbReference type="ARBA" id="ARBA00022670"/>
    </source>
</evidence>
<evidence type="ECO:0000256" key="5">
    <source>
        <dbReference type="ARBA" id="ARBA00022801"/>
    </source>
</evidence>
<evidence type="ECO:0000313" key="8">
    <source>
        <dbReference type="Proteomes" id="UP000830167"/>
    </source>
</evidence>
<proteinExistence type="inferred from homology"/>
<keyword evidence="2" id="KW-0031">Aminopeptidase</keyword>
<organism evidence="7 8">
    <name type="scientific">Fodinisporobacter ferrooxydans</name>
    <dbReference type="NCBI Taxonomy" id="2901836"/>
    <lineage>
        <taxon>Bacteria</taxon>
        <taxon>Bacillati</taxon>
        <taxon>Bacillota</taxon>
        <taxon>Bacilli</taxon>
        <taxon>Bacillales</taxon>
        <taxon>Alicyclobacillaceae</taxon>
        <taxon>Fodinisporobacter</taxon>
    </lineage>
</organism>
<dbReference type="EMBL" id="CP089291">
    <property type="protein sequence ID" value="UOF89718.1"/>
    <property type="molecule type" value="Genomic_DNA"/>
</dbReference>
<evidence type="ECO:0008006" key="9">
    <source>
        <dbReference type="Google" id="ProtNLM"/>
    </source>
</evidence>
<dbReference type="Gene3D" id="3.40.630.10">
    <property type="entry name" value="Zn peptidases"/>
    <property type="match status" value="1"/>
</dbReference>
<evidence type="ECO:0000256" key="4">
    <source>
        <dbReference type="ARBA" id="ARBA00022723"/>
    </source>
</evidence>
<evidence type="ECO:0000256" key="1">
    <source>
        <dbReference type="ARBA" id="ARBA00006272"/>
    </source>
</evidence>
<keyword evidence="4" id="KW-0479">Metal-binding</keyword>
<accession>A0ABY4CKM5</accession>
<evidence type="ECO:0000256" key="2">
    <source>
        <dbReference type="ARBA" id="ARBA00022438"/>
    </source>
</evidence>
<dbReference type="Pfam" id="PF05343">
    <property type="entry name" value="Peptidase_M42"/>
    <property type="match status" value="1"/>
</dbReference>
<evidence type="ECO:0000313" key="7">
    <source>
        <dbReference type="EMBL" id="UOF89718.1"/>
    </source>
</evidence>